<accession>A0A915Q3V3</accession>
<dbReference type="Proteomes" id="UP000887581">
    <property type="component" value="Unplaced"/>
</dbReference>
<evidence type="ECO:0000313" key="2">
    <source>
        <dbReference type="Proteomes" id="UP000887581"/>
    </source>
</evidence>
<evidence type="ECO:0000313" key="3">
    <source>
        <dbReference type="WBParaSite" id="sdigi.contig7.g831.t1"/>
    </source>
</evidence>
<dbReference type="AlphaFoldDB" id="A0A915Q3V3"/>
<reference evidence="3" key="1">
    <citation type="submission" date="2022-11" db="UniProtKB">
        <authorList>
            <consortium name="WormBaseParasite"/>
        </authorList>
    </citation>
    <scope>IDENTIFICATION</scope>
</reference>
<name>A0A915Q3V3_9BILA</name>
<keyword evidence="2" id="KW-1185">Reference proteome</keyword>
<feature type="compositionally biased region" description="Basic and acidic residues" evidence="1">
    <location>
        <begin position="1"/>
        <end position="16"/>
    </location>
</feature>
<sequence>MPSKEEKQSVYKHSSEELPANPQVRAIANSKGGSAREESVVDNAQPFFPYLSVPLLTAFNPFQLRHQAVATKDISSQFAHWFQPLRSDLFRPSFLPNNGVLLGTTQTHPTNLTHLGNFGELMNSNSLLLKLVDYGQKRRNLMNNDGLEGSLPNNPETLEIASKDEAKTDEISKSTPGIVNMDGNSEDGNATDMVESPKNFYDADLGMVKIPEAEESDEVSVENDSGSRNLLEKKVLQNGFDDRFWNHLFQIKDVGNSTESSLNDLKEVVATLNLSQTQTAAFVKIIEKIVDEQLKRRLHEEVAGGTVAETPEKPKLAGAKFHALDSELLKNTGEVYEEEIRPHEKLTANTRLSFDEQHIIDDYRSEPDEISEELDRGPSELDSKKAVRWKTDYMIREQAEYDRLVSGITEATPQLEYLETKTEYITSSELLRTTTTGTTSSPTFHDKAILQSIKERHTPNRTTMIYAKVASIPRTVFERQADDFRSRLLGNNGFNDIINALKHAKIGFYERN</sequence>
<feature type="region of interest" description="Disordered" evidence="1">
    <location>
        <begin position="1"/>
        <end position="23"/>
    </location>
</feature>
<dbReference type="WBParaSite" id="sdigi.contig7.g831.t1">
    <property type="protein sequence ID" value="sdigi.contig7.g831.t1"/>
    <property type="gene ID" value="sdigi.contig7.g831"/>
</dbReference>
<proteinExistence type="predicted"/>
<evidence type="ECO:0000256" key="1">
    <source>
        <dbReference type="SAM" id="MobiDB-lite"/>
    </source>
</evidence>
<organism evidence="2 3">
    <name type="scientific">Setaria digitata</name>
    <dbReference type="NCBI Taxonomy" id="48799"/>
    <lineage>
        <taxon>Eukaryota</taxon>
        <taxon>Metazoa</taxon>
        <taxon>Ecdysozoa</taxon>
        <taxon>Nematoda</taxon>
        <taxon>Chromadorea</taxon>
        <taxon>Rhabditida</taxon>
        <taxon>Spirurina</taxon>
        <taxon>Spiruromorpha</taxon>
        <taxon>Filarioidea</taxon>
        <taxon>Setariidae</taxon>
        <taxon>Setaria</taxon>
    </lineage>
</organism>
<protein>
    <submittedName>
        <fullName evidence="3">Uncharacterized protein</fullName>
    </submittedName>
</protein>